<dbReference type="EC" id="3.1.1.29" evidence="1"/>
<dbReference type="EMBL" id="QPFP01000004">
    <property type="protein sequence ID" value="TEB37243.1"/>
    <property type="molecule type" value="Genomic_DNA"/>
</dbReference>
<dbReference type="AlphaFoldDB" id="A0A4Y7TST6"/>
<proteinExistence type="inferred from homology"/>
<dbReference type="Gene3D" id="3.40.50.1470">
    <property type="entry name" value="Peptidyl-tRNA hydrolase"/>
    <property type="match status" value="1"/>
</dbReference>
<sequence>MARSQTLSTSSSQPRILIAGLGNAPYPSTRHSIGQYIVSGLSARLSIPLSSTRGGQIGSNSSGTISLFKSKHLMNISGPSVVTAMRSKSIPPSHLILIYDSISHAPCRISVRLGGSAQGHNGVKSVMQSLGASATSKPFWQFRVGVGRGHSAVDASVPSKRSIDKTVDAAHWVLGPLSDEEKEYWGVGGKGLDRVLSEVERIIEELSEDPTG</sequence>
<dbReference type="STRING" id="71717.A0A4Y7TST6"/>
<keyword evidence="3 6" id="KW-0378">Hydrolase</keyword>
<dbReference type="Pfam" id="PF01195">
    <property type="entry name" value="Pept_tRNA_hydro"/>
    <property type="match status" value="1"/>
</dbReference>
<evidence type="ECO:0000256" key="4">
    <source>
        <dbReference type="ARBA" id="ARBA00022884"/>
    </source>
</evidence>
<comment type="similarity">
    <text evidence="5">Belongs to the PTH family.</text>
</comment>
<keyword evidence="2" id="KW-0820">tRNA-binding</keyword>
<evidence type="ECO:0000256" key="1">
    <source>
        <dbReference type="ARBA" id="ARBA00013260"/>
    </source>
</evidence>
<dbReference type="InterPro" id="IPR001328">
    <property type="entry name" value="Pept_tRNA_hydro"/>
</dbReference>
<dbReference type="PANTHER" id="PTHR17224">
    <property type="entry name" value="PEPTIDYL-TRNA HYDROLASE"/>
    <property type="match status" value="1"/>
</dbReference>
<evidence type="ECO:0000313" key="6">
    <source>
        <dbReference type="EMBL" id="TEB37243.1"/>
    </source>
</evidence>
<gene>
    <name evidence="6" type="ORF">FA13DRAFT_1726331</name>
</gene>
<evidence type="ECO:0000313" key="7">
    <source>
        <dbReference type="Proteomes" id="UP000298030"/>
    </source>
</evidence>
<dbReference type="GO" id="GO:0000049">
    <property type="term" value="F:tRNA binding"/>
    <property type="evidence" value="ECO:0007669"/>
    <property type="project" value="UniProtKB-KW"/>
</dbReference>
<name>A0A4Y7TST6_COPMI</name>
<dbReference type="PANTHER" id="PTHR17224:SF1">
    <property type="entry name" value="PEPTIDYL-TRNA HYDROLASE"/>
    <property type="match status" value="1"/>
</dbReference>
<dbReference type="SUPFAM" id="SSF53178">
    <property type="entry name" value="Peptidyl-tRNA hydrolase-like"/>
    <property type="match status" value="1"/>
</dbReference>
<evidence type="ECO:0000256" key="2">
    <source>
        <dbReference type="ARBA" id="ARBA00022555"/>
    </source>
</evidence>
<comment type="caution">
    <text evidence="6">The sequence shown here is derived from an EMBL/GenBank/DDBJ whole genome shotgun (WGS) entry which is preliminary data.</text>
</comment>
<dbReference type="GO" id="GO:0004045">
    <property type="term" value="F:peptidyl-tRNA hydrolase activity"/>
    <property type="evidence" value="ECO:0007669"/>
    <property type="project" value="UniProtKB-EC"/>
</dbReference>
<dbReference type="InterPro" id="IPR036416">
    <property type="entry name" value="Pept_tRNA_hydro_sf"/>
</dbReference>
<organism evidence="6 7">
    <name type="scientific">Coprinellus micaceus</name>
    <name type="common">Glistening ink-cap mushroom</name>
    <name type="synonym">Coprinus micaceus</name>
    <dbReference type="NCBI Taxonomy" id="71717"/>
    <lineage>
        <taxon>Eukaryota</taxon>
        <taxon>Fungi</taxon>
        <taxon>Dikarya</taxon>
        <taxon>Basidiomycota</taxon>
        <taxon>Agaricomycotina</taxon>
        <taxon>Agaricomycetes</taxon>
        <taxon>Agaricomycetidae</taxon>
        <taxon>Agaricales</taxon>
        <taxon>Agaricineae</taxon>
        <taxon>Psathyrellaceae</taxon>
        <taxon>Coprinellus</taxon>
    </lineage>
</organism>
<reference evidence="6 7" key="1">
    <citation type="journal article" date="2019" name="Nat. Ecol. Evol.">
        <title>Megaphylogeny resolves global patterns of mushroom evolution.</title>
        <authorList>
            <person name="Varga T."/>
            <person name="Krizsan K."/>
            <person name="Foldi C."/>
            <person name="Dima B."/>
            <person name="Sanchez-Garcia M."/>
            <person name="Sanchez-Ramirez S."/>
            <person name="Szollosi G.J."/>
            <person name="Szarkandi J.G."/>
            <person name="Papp V."/>
            <person name="Albert L."/>
            <person name="Andreopoulos W."/>
            <person name="Angelini C."/>
            <person name="Antonin V."/>
            <person name="Barry K.W."/>
            <person name="Bougher N.L."/>
            <person name="Buchanan P."/>
            <person name="Buyck B."/>
            <person name="Bense V."/>
            <person name="Catcheside P."/>
            <person name="Chovatia M."/>
            <person name="Cooper J."/>
            <person name="Damon W."/>
            <person name="Desjardin D."/>
            <person name="Finy P."/>
            <person name="Geml J."/>
            <person name="Haridas S."/>
            <person name="Hughes K."/>
            <person name="Justo A."/>
            <person name="Karasinski D."/>
            <person name="Kautmanova I."/>
            <person name="Kiss B."/>
            <person name="Kocsube S."/>
            <person name="Kotiranta H."/>
            <person name="LaButti K.M."/>
            <person name="Lechner B.E."/>
            <person name="Liimatainen K."/>
            <person name="Lipzen A."/>
            <person name="Lukacs Z."/>
            <person name="Mihaltcheva S."/>
            <person name="Morgado L.N."/>
            <person name="Niskanen T."/>
            <person name="Noordeloos M.E."/>
            <person name="Ohm R.A."/>
            <person name="Ortiz-Santana B."/>
            <person name="Ovrebo C."/>
            <person name="Racz N."/>
            <person name="Riley R."/>
            <person name="Savchenko A."/>
            <person name="Shiryaev A."/>
            <person name="Soop K."/>
            <person name="Spirin V."/>
            <person name="Szebenyi C."/>
            <person name="Tomsovsky M."/>
            <person name="Tulloss R.E."/>
            <person name="Uehling J."/>
            <person name="Grigoriev I.V."/>
            <person name="Vagvolgyi C."/>
            <person name="Papp T."/>
            <person name="Martin F.M."/>
            <person name="Miettinen O."/>
            <person name="Hibbett D.S."/>
            <person name="Nagy L.G."/>
        </authorList>
    </citation>
    <scope>NUCLEOTIDE SEQUENCE [LARGE SCALE GENOMIC DNA]</scope>
    <source>
        <strain evidence="6 7">FP101781</strain>
    </source>
</reference>
<dbReference type="Proteomes" id="UP000298030">
    <property type="component" value="Unassembled WGS sequence"/>
</dbReference>
<dbReference type="InterPro" id="IPR018171">
    <property type="entry name" value="Pept_tRNA_hydro_CS"/>
</dbReference>
<evidence type="ECO:0000256" key="3">
    <source>
        <dbReference type="ARBA" id="ARBA00022801"/>
    </source>
</evidence>
<evidence type="ECO:0000256" key="5">
    <source>
        <dbReference type="ARBA" id="ARBA00038063"/>
    </source>
</evidence>
<dbReference type="PROSITE" id="PS01196">
    <property type="entry name" value="PEPT_TRNA_HYDROL_2"/>
    <property type="match status" value="1"/>
</dbReference>
<protein>
    <recommendedName>
        <fullName evidence="1">peptidyl-tRNA hydrolase</fullName>
        <ecNumber evidence="1">3.1.1.29</ecNumber>
    </recommendedName>
</protein>
<keyword evidence="4" id="KW-0694">RNA-binding</keyword>
<accession>A0A4Y7TST6</accession>
<dbReference type="OrthoDB" id="1711136at2759"/>
<keyword evidence="7" id="KW-1185">Reference proteome</keyword>